<dbReference type="GO" id="GO:0005737">
    <property type="term" value="C:cytoplasm"/>
    <property type="evidence" value="ECO:0007669"/>
    <property type="project" value="TreeGrafter"/>
</dbReference>
<dbReference type="eggNOG" id="KOG2020">
    <property type="taxonomic scope" value="Eukaryota"/>
</dbReference>
<dbReference type="EnsemblPlants" id="LPERR11G11770.1">
    <property type="protein sequence ID" value="LPERR11G11770.1"/>
    <property type="gene ID" value="LPERR11G11770"/>
</dbReference>
<evidence type="ECO:0000313" key="3">
    <source>
        <dbReference type="Proteomes" id="UP000032180"/>
    </source>
</evidence>
<name>A0A0D9XSF7_9ORYZ</name>
<proteinExistence type="predicted"/>
<dbReference type="GO" id="GO:0042565">
    <property type="term" value="C:RNA nuclear export complex"/>
    <property type="evidence" value="ECO:0007669"/>
    <property type="project" value="TreeGrafter"/>
</dbReference>
<dbReference type="InterPro" id="IPR045065">
    <property type="entry name" value="XPO1/5"/>
</dbReference>
<dbReference type="GO" id="GO:0006405">
    <property type="term" value="P:RNA export from nucleus"/>
    <property type="evidence" value="ECO:0007669"/>
    <property type="project" value="TreeGrafter"/>
</dbReference>
<dbReference type="Gramene" id="LPERR11G11770.1">
    <property type="protein sequence ID" value="LPERR11G11770.1"/>
    <property type="gene ID" value="LPERR11G11770"/>
</dbReference>
<dbReference type="GO" id="GO:0006611">
    <property type="term" value="P:protein export from nucleus"/>
    <property type="evidence" value="ECO:0007669"/>
    <property type="project" value="InterPro"/>
</dbReference>
<dbReference type="Proteomes" id="UP000032180">
    <property type="component" value="Chromosome 11"/>
</dbReference>
<reference evidence="3" key="2">
    <citation type="submission" date="2013-12" db="EMBL/GenBank/DDBJ databases">
        <authorList>
            <person name="Yu Y."/>
            <person name="Lee S."/>
            <person name="de Baynast K."/>
            <person name="Wissotski M."/>
            <person name="Liu L."/>
            <person name="Talag J."/>
            <person name="Goicoechea J."/>
            <person name="Angelova A."/>
            <person name="Jetty R."/>
            <person name="Kudrna D."/>
            <person name="Golser W."/>
            <person name="Rivera L."/>
            <person name="Zhang J."/>
            <person name="Wing R."/>
        </authorList>
    </citation>
    <scope>NUCLEOTIDE SEQUENCE</scope>
</reference>
<reference evidence="2 3" key="1">
    <citation type="submission" date="2012-08" db="EMBL/GenBank/DDBJ databases">
        <title>Oryza genome evolution.</title>
        <authorList>
            <person name="Wing R.A."/>
        </authorList>
    </citation>
    <scope>NUCLEOTIDE SEQUENCE</scope>
</reference>
<dbReference type="InterPro" id="IPR011989">
    <property type="entry name" value="ARM-like"/>
</dbReference>
<dbReference type="HOGENOM" id="CLU_009859_0_0_1"/>
<organism evidence="2 3">
    <name type="scientific">Leersia perrieri</name>
    <dbReference type="NCBI Taxonomy" id="77586"/>
    <lineage>
        <taxon>Eukaryota</taxon>
        <taxon>Viridiplantae</taxon>
        <taxon>Streptophyta</taxon>
        <taxon>Embryophyta</taxon>
        <taxon>Tracheophyta</taxon>
        <taxon>Spermatophyta</taxon>
        <taxon>Magnoliopsida</taxon>
        <taxon>Liliopsida</taxon>
        <taxon>Poales</taxon>
        <taxon>Poaceae</taxon>
        <taxon>BOP clade</taxon>
        <taxon>Oryzoideae</taxon>
        <taxon>Oryzeae</taxon>
        <taxon>Oryzinae</taxon>
        <taxon>Leersia</taxon>
    </lineage>
</organism>
<dbReference type="PANTHER" id="PTHR11223">
    <property type="entry name" value="EXPORTIN 1/5"/>
    <property type="match status" value="1"/>
</dbReference>
<dbReference type="Gene3D" id="1.25.10.10">
    <property type="entry name" value="Leucine-rich Repeat Variant"/>
    <property type="match status" value="1"/>
</dbReference>
<dbReference type="InterPro" id="IPR045478">
    <property type="entry name" value="Exportin-5_C"/>
</dbReference>
<sequence length="833" mass="96602">MDAAATTSGRAVDCDDDPVPVRDEGYVDALVRASLHLIRKDFPHDVRGHGVRLIQHLVRFRWEELSITNWSKFVDVVSFLGVELRVPDDLVWKNATAHLVAEVVWSHGISLLHDLIPCFVCLSAKGATETLEVLMGHALELLEKHSGAVSGENLNHQVEVTTQHACAVKAALDAANAYAQWVDVIDLAKHGLIKGYAIDKVETGCGRILICNDFHRPMTIGIFDTDKYYDGDCAHAGHGNYSRDNILEDSEPRMLGNDGARQANSFHQRYKDVLTCILSPLSKIWTQPEWEGKYTHYAWCLTHLFSDRRFVKNVYDVVKSWEEQFKRRVDESHVIQIPDKYSDSLLQLILPLLLQFLRCVHALWNQEITFDLSEELTKAKRSGIDEEEGSQEIEMRQWLQDIRESGLRMSFFGYLVDGEAAMKAIPFCHALVHLARAANDDKLRDSVKKEKESEDVADSFKCWLVKQKEDLRAKAYSAPPKEFFEQTQLEWNWEFQDEFRRYLPVYFEMMQEVDAMVGCLEVDYLYREVLYMKLRPEFRSKYAIDSSEHPHLKIISNMRERKYYSMVSAKHHKQIYAILGDLITLKPYIKGSDHSYEIVERIGEKFEIPSNIFDCDDAEKSIHGHKDFLLEIVRQLAKAKAAEYSEPFVPQMEDFKPHLQPYAAAFFEATLKDSMYDNAKVQVHLHEEFDSYLSSGELDGHLQQSLKDIDAAVPSPFSILQKDLIDLSLKLKDEVKSLMSELEAEGFFDVDDKQIEWEKKYFSESIDRFNDKVFAGHSLPRHYVIRGIMDYRTILFWKANSWEDAFDKLWSDTRYYDHQYYDIIREPFKQMLV</sequence>
<dbReference type="STRING" id="77586.A0A0D9XSF7"/>
<evidence type="ECO:0000259" key="1">
    <source>
        <dbReference type="Pfam" id="PF19273"/>
    </source>
</evidence>
<protein>
    <recommendedName>
        <fullName evidence="1">Exportin-5 C-terminal domain-containing protein</fullName>
    </recommendedName>
</protein>
<reference evidence="2" key="3">
    <citation type="submission" date="2015-04" db="UniProtKB">
        <authorList>
            <consortium name="EnsemblPlants"/>
        </authorList>
    </citation>
    <scope>IDENTIFICATION</scope>
</reference>
<dbReference type="PANTHER" id="PTHR11223:SF11">
    <property type="entry name" value="OS11G0519500 PROTEIN"/>
    <property type="match status" value="1"/>
</dbReference>
<accession>A0A0D9XSF7</accession>
<dbReference type="GO" id="GO:0003723">
    <property type="term" value="F:RNA binding"/>
    <property type="evidence" value="ECO:0007669"/>
    <property type="project" value="TreeGrafter"/>
</dbReference>
<dbReference type="GO" id="GO:0005049">
    <property type="term" value="F:nuclear export signal receptor activity"/>
    <property type="evidence" value="ECO:0007669"/>
    <property type="project" value="InterPro"/>
</dbReference>
<evidence type="ECO:0000313" key="2">
    <source>
        <dbReference type="EnsemblPlants" id="LPERR11G11770.1"/>
    </source>
</evidence>
<keyword evidence="3" id="KW-1185">Reference proteome</keyword>
<feature type="domain" description="Exportin-5 C-terminal" evidence="1">
    <location>
        <begin position="267"/>
        <end position="379"/>
    </location>
</feature>
<dbReference type="AlphaFoldDB" id="A0A0D9XSF7"/>
<dbReference type="GO" id="GO:0005634">
    <property type="term" value="C:nucleus"/>
    <property type="evidence" value="ECO:0007669"/>
    <property type="project" value="TreeGrafter"/>
</dbReference>
<dbReference type="Pfam" id="PF19273">
    <property type="entry name" value="Exportin-5"/>
    <property type="match status" value="1"/>
</dbReference>